<sequence>MTASLLIALPGAADAAAKRFTVTLKAKPWPTFPVLTCEGRPTGDLLRLTGTVSPVRPGKQVRVYKRLDGGRWQIEGYARVRSSGRFTFIDRPTTIVDRSYKVRMPTTGSYRFAYSDPVRILTYQDSCPD</sequence>
<dbReference type="Proteomes" id="UP001316184">
    <property type="component" value="Chromosome"/>
</dbReference>
<organism evidence="1 2">
    <name type="scientific">Aeromicrobium wangtongii</name>
    <dbReference type="NCBI Taxonomy" id="2969247"/>
    <lineage>
        <taxon>Bacteria</taxon>
        <taxon>Bacillati</taxon>
        <taxon>Actinomycetota</taxon>
        <taxon>Actinomycetes</taxon>
        <taxon>Propionibacteriales</taxon>
        <taxon>Nocardioidaceae</taxon>
        <taxon>Aeromicrobium</taxon>
    </lineage>
</organism>
<name>A0ABY5M868_9ACTN</name>
<evidence type="ECO:0000313" key="2">
    <source>
        <dbReference type="Proteomes" id="UP001316184"/>
    </source>
</evidence>
<accession>A0ABY5M868</accession>
<protein>
    <submittedName>
        <fullName evidence="1">Uncharacterized protein</fullName>
    </submittedName>
</protein>
<keyword evidence="2" id="KW-1185">Reference proteome</keyword>
<reference evidence="1 2" key="1">
    <citation type="submission" date="2022-08" db="EMBL/GenBank/DDBJ databases">
        <title>novel species in genus Aeromicrobium.</title>
        <authorList>
            <person name="Ye L."/>
        </authorList>
    </citation>
    <scope>NUCLEOTIDE SEQUENCE [LARGE SCALE GENOMIC DNA]</scope>
    <source>
        <strain evidence="2">zg-Y1379</strain>
    </source>
</reference>
<gene>
    <name evidence="1" type="ORF">NQV15_14935</name>
</gene>
<dbReference type="EMBL" id="CP102173">
    <property type="protein sequence ID" value="UUP13139.1"/>
    <property type="molecule type" value="Genomic_DNA"/>
</dbReference>
<evidence type="ECO:0000313" key="1">
    <source>
        <dbReference type="EMBL" id="UUP13139.1"/>
    </source>
</evidence>
<dbReference type="RefSeq" id="WP_232400847.1">
    <property type="nucleotide sequence ID" value="NZ_CP102173.1"/>
</dbReference>
<proteinExistence type="predicted"/>